<evidence type="ECO:0000313" key="5">
    <source>
        <dbReference type="Proteomes" id="UP000076574"/>
    </source>
</evidence>
<dbReference type="InterPro" id="IPR051257">
    <property type="entry name" value="Diverse_CBS-Domain"/>
</dbReference>
<reference evidence="4 5" key="1">
    <citation type="submission" date="2016-03" db="EMBL/GenBank/DDBJ databases">
        <title>Microsymbionts genomes from the relict species Vavilovia formosa (Stev.) Fed.</title>
        <authorList>
            <person name="Kopat V."/>
            <person name="Chirak E."/>
            <person name="Kimeklis A."/>
            <person name="Andronov E."/>
        </authorList>
    </citation>
    <scope>NUCLEOTIDE SEQUENCE [LARGE SCALE GENOMIC DNA]</scope>
    <source>
        <strain evidence="4 5">Vaf07</strain>
    </source>
</reference>
<evidence type="ECO:0000256" key="2">
    <source>
        <dbReference type="PROSITE-ProRule" id="PRU00703"/>
    </source>
</evidence>
<keyword evidence="1 2" id="KW-0129">CBS domain</keyword>
<dbReference type="Gene3D" id="3.10.580.10">
    <property type="entry name" value="CBS-domain"/>
    <property type="match status" value="1"/>
</dbReference>
<organism evidence="4 5">
    <name type="scientific">Tardiphaga robiniae</name>
    <dbReference type="NCBI Taxonomy" id="943830"/>
    <lineage>
        <taxon>Bacteria</taxon>
        <taxon>Pseudomonadati</taxon>
        <taxon>Pseudomonadota</taxon>
        <taxon>Alphaproteobacteria</taxon>
        <taxon>Hyphomicrobiales</taxon>
        <taxon>Nitrobacteraceae</taxon>
        <taxon>Tardiphaga</taxon>
    </lineage>
</organism>
<proteinExistence type="predicted"/>
<dbReference type="RefSeq" id="WP_068733655.1">
    <property type="nucleotide sequence ID" value="NZ_LVYV01000012.1"/>
</dbReference>
<accession>A0A163ZDW9</accession>
<protein>
    <recommendedName>
        <fullName evidence="3">CBS domain-containing protein</fullName>
    </recommendedName>
</protein>
<keyword evidence="5" id="KW-1185">Reference proteome</keyword>
<dbReference type="EMBL" id="LVYV01000012">
    <property type="protein sequence ID" value="KZD23349.1"/>
    <property type="molecule type" value="Genomic_DNA"/>
</dbReference>
<dbReference type="Proteomes" id="UP000076574">
    <property type="component" value="Unassembled WGS sequence"/>
</dbReference>
<dbReference type="Pfam" id="PF00571">
    <property type="entry name" value="CBS"/>
    <property type="match status" value="1"/>
</dbReference>
<comment type="caution">
    <text evidence="4">The sequence shown here is derived from an EMBL/GenBank/DDBJ whole genome shotgun (WGS) entry which is preliminary data.</text>
</comment>
<dbReference type="STRING" id="943830.A4A58_08260"/>
<name>A0A163ZDW9_9BRAD</name>
<dbReference type="InterPro" id="IPR046342">
    <property type="entry name" value="CBS_dom_sf"/>
</dbReference>
<evidence type="ECO:0000256" key="1">
    <source>
        <dbReference type="ARBA" id="ARBA00023122"/>
    </source>
</evidence>
<evidence type="ECO:0000259" key="3">
    <source>
        <dbReference type="PROSITE" id="PS51371"/>
    </source>
</evidence>
<dbReference type="PROSITE" id="PS51371">
    <property type="entry name" value="CBS"/>
    <property type="match status" value="1"/>
</dbReference>
<dbReference type="PANTHER" id="PTHR43080">
    <property type="entry name" value="CBS DOMAIN-CONTAINING PROTEIN CBSX3, MITOCHONDRIAL"/>
    <property type="match status" value="1"/>
</dbReference>
<evidence type="ECO:0000313" key="4">
    <source>
        <dbReference type="EMBL" id="KZD23349.1"/>
    </source>
</evidence>
<gene>
    <name evidence="4" type="ORF">A4A58_08260</name>
</gene>
<dbReference type="AlphaFoldDB" id="A0A163ZDW9"/>
<dbReference type="SUPFAM" id="SSF54631">
    <property type="entry name" value="CBS-domain pair"/>
    <property type="match status" value="1"/>
</dbReference>
<feature type="domain" description="CBS" evidence="3">
    <location>
        <begin position="121"/>
        <end position="183"/>
    </location>
</feature>
<dbReference type="SMART" id="SM00116">
    <property type="entry name" value="CBS"/>
    <property type="match status" value="2"/>
</dbReference>
<dbReference type="PANTHER" id="PTHR43080:SF2">
    <property type="entry name" value="CBS DOMAIN-CONTAINING PROTEIN"/>
    <property type="match status" value="1"/>
</dbReference>
<dbReference type="InterPro" id="IPR000644">
    <property type="entry name" value="CBS_dom"/>
</dbReference>
<sequence length="355" mass="39884">MARIDDELSQIGAKLRSREDVSSVTTRTFLAWAGAQRRSYWNVFYIRQALKRAALRTEPDFQSAYIDSDIRFVLDEDKKLEDEGGVTVTVPAAIAVAEVNGPVISAIPADPTYRISKLEAANKPLVSISPDATVQQAVTMMMTNDYSQLPVMTGPRDVKGIVNWSSIGARMILGKCGDHVRDVMEVHQEIRADASMFQAISIVGQFGYVLVRNAQNVVTGIVTASDLNLQFQQLAEPFLLLGEIENHIRAILDGKFSPLELETMRDPSDENRKVEAVSDLTFGEYLRILESQEHWSKVDIPLDRKTFCEKLDRVRNIRNDVMHFDPDGVPVADLNHLRGIAHFLQQLQVINSYRK</sequence>